<proteinExistence type="predicted"/>
<dbReference type="EMBL" id="QFVR01000017">
    <property type="protein sequence ID" value="PWI24694.1"/>
    <property type="molecule type" value="Genomic_DNA"/>
</dbReference>
<protein>
    <submittedName>
        <fullName evidence="1">Uncharacterized protein</fullName>
    </submittedName>
</protein>
<reference evidence="1 2" key="1">
    <citation type="submission" date="2018-05" db="EMBL/GenBank/DDBJ databases">
        <title>Kurthia sibirica genome sequence.</title>
        <authorList>
            <person name="Maclea K.S."/>
            <person name="Goen A.E."/>
        </authorList>
    </citation>
    <scope>NUCLEOTIDE SEQUENCE [LARGE SCALE GENOMIC DNA]</scope>
    <source>
        <strain evidence="1 2">ATCC 49154</strain>
    </source>
</reference>
<dbReference type="RefSeq" id="WP_109306661.1">
    <property type="nucleotide sequence ID" value="NZ_BJUF01000031.1"/>
</dbReference>
<evidence type="ECO:0000313" key="1">
    <source>
        <dbReference type="EMBL" id="PWI24694.1"/>
    </source>
</evidence>
<dbReference type="AlphaFoldDB" id="A0A2U3AJP7"/>
<evidence type="ECO:0000313" key="2">
    <source>
        <dbReference type="Proteomes" id="UP000245938"/>
    </source>
</evidence>
<name>A0A2U3AJP7_9BACL</name>
<organism evidence="1 2">
    <name type="scientific">Kurthia sibirica</name>
    <dbReference type="NCBI Taxonomy" id="202750"/>
    <lineage>
        <taxon>Bacteria</taxon>
        <taxon>Bacillati</taxon>
        <taxon>Bacillota</taxon>
        <taxon>Bacilli</taxon>
        <taxon>Bacillales</taxon>
        <taxon>Caryophanaceae</taxon>
        <taxon>Kurthia</taxon>
    </lineage>
</organism>
<gene>
    <name evidence="1" type="ORF">DEX24_12055</name>
</gene>
<keyword evidence="2" id="KW-1185">Reference proteome</keyword>
<dbReference type="Proteomes" id="UP000245938">
    <property type="component" value="Unassembled WGS sequence"/>
</dbReference>
<accession>A0A2U3AJP7</accession>
<sequence length="94" mass="11278">MVVEGNGVIKTYQLVIANAEIHEALDILPDRRKDTINEREFWYVDRYFGISEELKQAYKLKEAYCEWFDWAKTIEDVAEVKRRLEAFYRKIEVA</sequence>
<comment type="caution">
    <text evidence="1">The sequence shown here is derived from an EMBL/GenBank/DDBJ whole genome shotgun (WGS) entry which is preliminary data.</text>
</comment>
<dbReference type="OrthoDB" id="6197054at2"/>